<reference evidence="3 4" key="1">
    <citation type="journal article" date="2018" name="Nat. Ecol. Evol.">
        <title>Genomic signatures of mitonuclear coevolution across populations of Tigriopus californicus.</title>
        <authorList>
            <person name="Barreto F.S."/>
            <person name="Watson E.T."/>
            <person name="Lima T.G."/>
            <person name="Willett C.S."/>
            <person name="Edmands S."/>
            <person name="Li W."/>
            <person name="Burton R.S."/>
        </authorList>
    </citation>
    <scope>NUCLEOTIDE SEQUENCE [LARGE SCALE GENOMIC DNA]</scope>
    <source>
        <strain evidence="3 4">San Diego</strain>
    </source>
</reference>
<evidence type="ECO:0000313" key="4">
    <source>
        <dbReference type="Proteomes" id="UP000318571"/>
    </source>
</evidence>
<sequence length="249" mass="28247">MSASTKEGSVDHHHDHHGNHHDEEHMADMVKNIPTNTSISTISQLIDSLRARLTTLRDKHSIDLDDRHGKSSNLHELGGHNPHDHEDHEPAYEASGVGDLIHGDTMILLGSCIFMIILGLILRKVFMYFTHIRGHREQYHGGIRQMGEHMHTVTRTMSTDPNQTFAQDTPAIKKKPIGTPQVSMSLPAITKSNNPKRVSIEETAFDEIMPQSHTMLVDDTDDIHTMTTIRQQLEARRLSKMKNYFETQD</sequence>
<gene>
    <name evidence="3" type="ORF">TCAL_06691</name>
</gene>
<comment type="caution">
    <text evidence="3">The sequence shown here is derived from an EMBL/GenBank/DDBJ whole genome shotgun (WGS) entry which is preliminary data.</text>
</comment>
<dbReference type="Proteomes" id="UP000318571">
    <property type="component" value="Chromosome 3"/>
</dbReference>
<dbReference type="EMBL" id="VCGU01000007">
    <property type="protein sequence ID" value="TRY73730.1"/>
    <property type="molecule type" value="Genomic_DNA"/>
</dbReference>
<evidence type="ECO:0000256" key="1">
    <source>
        <dbReference type="SAM" id="MobiDB-lite"/>
    </source>
</evidence>
<keyword evidence="2" id="KW-0472">Membrane</keyword>
<evidence type="ECO:0000256" key="2">
    <source>
        <dbReference type="SAM" id="Phobius"/>
    </source>
</evidence>
<feature type="transmembrane region" description="Helical" evidence="2">
    <location>
        <begin position="106"/>
        <end position="126"/>
    </location>
</feature>
<keyword evidence="4" id="KW-1185">Reference proteome</keyword>
<evidence type="ECO:0000313" key="3">
    <source>
        <dbReference type="EMBL" id="TRY73730.1"/>
    </source>
</evidence>
<dbReference type="AlphaFoldDB" id="A0A553P7W7"/>
<accession>A0A553P7W7</accession>
<name>A0A553P7W7_TIGCA</name>
<feature type="region of interest" description="Disordered" evidence="1">
    <location>
        <begin position="63"/>
        <end position="91"/>
    </location>
</feature>
<keyword evidence="2" id="KW-1133">Transmembrane helix</keyword>
<keyword evidence="2" id="KW-0812">Transmembrane</keyword>
<protein>
    <submittedName>
        <fullName evidence="3">Uncharacterized protein</fullName>
    </submittedName>
</protein>
<feature type="region of interest" description="Disordered" evidence="1">
    <location>
        <begin position="1"/>
        <end position="23"/>
    </location>
</feature>
<proteinExistence type="predicted"/>
<feature type="compositionally biased region" description="Basic and acidic residues" evidence="1">
    <location>
        <begin position="77"/>
        <end position="91"/>
    </location>
</feature>
<organism evidence="3 4">
    <name type="scientific">Tigriopus californicus</name>
    <name type="common">Marine copepod</name>
    <dbReference type="NCBI Taxonomy" id="6832"/>
    <lineage>
        <taxon>Eukaryota</taxon>
        <taxon>Metazoa</taxon>
        <taxon>Ecdysozoa</taxon>
        <taxon>Arthropoda</taxon>
        <taxon>Crustacea</taxon>
        <taxon>Multicrustacea</taxon>
        <taxon>Hexanauplia</taxon>
        <taxon>Copepoda</taxon>
        <taxon>Harpacticoida</taxon>
        <taxon>Harpacticidae</taxon>
        <taxon>Tigriopus</taxon>
    </lineage>
</organism>